<dbReference type="EMBL" id="GL378329">
    <property type="protein sequence ID" value="EFJ50822.1"/>
    <property type="molecule type" value="Genomic_DNA"/>
</dbReference>
<organism evidence="5">
    <name type="scientific">Volvox carteri f. nagariensis</name>
    <dbReference type="NCBI Taxonomy" id="3068"/>
    <lineage>
        <taxon>Eukaryota</taxon>
        <taxon>Viridiplantae</taxon>
        <taxon>Chlorophyta</taxon>
        <taxon>core chlorophytes</taxon>
        <taxon>Chlorophyceae</taxon>
        <taxon>CS clade</taxon>
        <taxon>Chlamydomonadales</taxon>
        <taxon>Volvocaceae</taxon>
        <taxon>Volvox</taxon>
    </lineage>
</organism>
<reference evidence="4 5" key="1">
    <citation type="journal article" date="2010" name="Science">
        <title>Genomic analysis of organismal complexity in the multicellular green alga Volvox carteri.</title>
        <authorList>
            <person name="Prochnik S.E."/>
            <person name="Umen J."/>
            <person name="Nedelcu A.M."/>
            <person name="Hallmann A."/>
            <person name="Miller S.M."/>
            <person name="Nishii I."/>
            <person name="Ferris P."/>
            <person name="Kuo A."/>
            <person name="Mitros T."/>
            <person name="Fritz-Laylin L.K."/>
            <person name="Hellsten U."/>
            <person name="Chapman J."/>
            <person name="Simakov O."/>
            <person name="Rensing S.A."/>
            <person name="Terry A."/>
            <person name="Pangilinan J."/>
            <person name="Kapitonov V."/>
            <person name="Jurka J."/>
            <person name="Salamov A."/>
            <person name="Shapiro H."/>
            <person name="Schmutz J."/>
            <person name="Grimwood J."/>
            <person name="Lindquist E."/>
            <person name="Lucas S."/>
            <person name="Grigoriev I.V."/>
            <person name="Schmitt R."/>
            <person name="Kirk D."/>
            <person name="Rokhsar D.S."/>
        </authorList>
    </citation>
    <scope>NUCLEOTIDE SEQUENCE [LARGE SCALE GENOMIC DNA]</scope>
    <source>
        <strain evidence="5">f. Nagariensis / Eve</strain>
    </source>
</reference>
<comment type="subcellular location">
    <subcellularLocation>
        <location evidence="1">Plastid</location>
    </subcellularLocation>
</comment>
<dbReference type="RefSeq" id="XP_002947834.1">
    <property type="nucleotide sequence ID" value="XM_002947788.1"/>
</dbReference>
<name>D8TND2_VOLCA</name>
<accession>D8TND2</accession>
<dbReference type="GeneID" id="9621095"/>
<dbReference type="STRING" id="3068.D8TND2"/>
<evidence type="ECO:0000256" key="1">
    <source>
        <dbReference type="ARBA" id="ARBA00004474"/>
    </source>
</evidence>
<gene>
    <name evidence="4" type="ORF">VOLCADRAFT_120517</name>
</gene>
<dbReference type="Proteomes" id="UP000001058">
    <property type="component" value="Unassembled WGS sequence"/>
</dbReference>
<dbReference type="KEGG" id="vcn:VOLCADRAFT_120517"/>
<feature type="domain" description="Plastid lipid-associated protein/fibrillin conserved" evidence="3">
    <location>
        <begin position="64"/>
        <end position="253"/>
    </location>
</feature>
<dbReference type="Pfam" id="PF04755">
    <property type="entry name" value="PAP_fibrillin"/>
    <property type="match status" value="1"/>
</dbReference>
<dbReference type="GO" id="GO:0009536">
    <property type="term" value="C:plastid"/>
    <property type="evidence" value="ECO:0007669"/>
    <property type="project" value="UniProtKB-SubCell"/>
</dbReference>
<evidence type="ECO:0000256" key="2">
    <source>
        <dbReference type="ARBA" id="ARBA00022640"/>
    </source>
</evidence>
<dbReference type="InterPro" id="IPR006843">
    <property type="entry name" value="PAP/fibrillin_dom"/>
</dbReference>
<sequence>MTSLIPVKRHASCAINVSKRCNVLTVKAFSRFQDTECHLAETKKELNLLIQNLGFPSTVLPGDPRAKSEIDKVLHRLEALTPAPEPLLWQQQPGGTPGISPLLLGEWELLYASNGILVTRTAPAELLRLASRLPGVGLSDITQTLALNEADALVASNSAVLGFGPMGSWKVGIEGIWRDSGDGKTARVLFDQVSIKPVSAMGLAAPSWLPPLRLASGGSSGPGEVRAGASWTTTFVDRDTRVGRGRDGEAFLFRRKPPQ</sequence>
<dbReference type="InParanoid" id="D8TND2"/>
<evidence type="ECO:0000259" key="3">
    <source>
        <dbReference type="Pfam" id="PF04755"/>
    </source>
</evidence>
<dbReference type="AlphaFoldDB" id="D8TND2"/>
<keyword evidence="5" id="KW-1185">Reference proteome</keyword>
<evidence type="ECO:0000313" key="4">
    <source>
        <dbReference type="EMBL" id="EFJ50822.1"/>
    </source>
</evidence>
<protein>
    <recommendedName>
        <fullName evidence="3">Plastid lipid-associated protein/fibrillin conserved domain-containing protein</fullName>
    </recommendedName>
</protein>
<dbReference type="OrthoDB" id="526861at2759"/>
<keyword evidence="2" id="KW-0934">Plastid</keyword>
<evidence type="ECO:0000313" key="5">
    <source>
        <dbReference type="Proteomes" id="UP000001058"/>
    </source>
</evidence>
<proteinExistence type="predicted"/>